<proteinExistence type="predicted"/>
<organism evidence="1 2">
    <name type="scientific">Streptococcus pyogenes</name>
    <dbReference type="NCBI Taxonomy" id="1314"/>
    <lineage>
        <taxon>Bacteria</taxon>
        <taxon>Bacillati</taxon>
        <taxon>Bacillota</taxon>
        <taxon>Bacilli</taxon>
        <taxon>Lactobacillales</taxon>
        <taxon>Streptococcaceae</taxon>
        <taxon>Streptococcus</taxon>
    </lineage>
</organism>
<dbReference type="EMBL" id="VCID01000501">
    <property type="protein sequence ID" value="TNY47753.1"/>
    <property type="molecule type" value="Genomic_DNA"/>
</dbReference>
<accession>A0A660A6U7</accession>
<protein>
    <recommendedName>
        <fullName evidence="3">Lipoprotein</fullName>
    </recommendedName>
</protein>
<evidence type="ECO:0008006" key="3">
    <source>
        <dbReference type="Google" id="ProtNLM"/>
    </source>
</evidence>
<dbReference type="Proteomes" id="UP000316580">
    <property type="component" value="Unassembled WGS sequence"/>
</dbReference>
<dbReference type="AlphaFoldDB" id="A0A660A6U7"/>
<reference evidence="1 2" key="1">
    <citation type="submission" date="2019-05" db="EMBL/GenBank/DDBJ databases">
        <title>Novel genomic isolates of S.pyogenes and S.dysgalactiae subsp. equisimilis associated to necrotising fasciitis (NSTI).</title>
        <authorList>
            <person name="Barrantes I."/>
        </authorList>
    </citation>
    <scope>NUCLEOTIDE SEQUENCE [LARGE SCALE GENOMIC DNA]</scope>
    <source>
        <strain evidence="1 2">SPY6028</strain>
    </source>
</reference>
<name>A0A660A6U7_STRPY</name>
<sequence>MTQKLQFLGTIIFLSVACSSNSINKIRRRIERKVKIGNLTKKPLSLGKFIFFTQRLARVQ</sequence>
<dbReference type="PROSITE" id="PS51257">
    <property type="entry name" value="PROKAR_LIPOPROTEIN"/>
    <property type="match status" value="1"/>
</dbReference>
<gene>
    <name evidence="1" type="ORF">FGO82_03915</name>
</gene>
<evidence type="ECO:0000313" key="2">
    <source>
        <dbReference type="Proteomes" id="UP000316580"/>
    </source>
</evidence>
<evidence type="ECO:0000313" key="1">
    <source>
        <dbReference type="EMBL" id="TNY47753.1"/>
    </source>
</evidence>
<comment type="caution">
    <text evidence="1">The sequence shown here is derived from an EMBL/GenBank/DDBJ whole genome shotgun (WGS) entry which is preliminary data.</text>
</comment>